<dbReference type="EMBL" id="VULX01000016">
    <property type="protein sequence ID" value="MSR91822.1"/>
    <property type="molecule type" value="Genomic_DNA"/>
</dbReference>
<feature type="transmembrane region" description="Helical" evidence="1">
    <location>
        <begin position="115"/>
        <end position="141"/>
    </location>
</feature>
<comment type="caution">
    <text evidence="2">The sequence shown here is derived from an EMBL/GenBank/DDBJ whole genome shotgun (WGS) entry which is preliminary data.</text>
</comment>
<dbReference type="Pfam" id="PF20122">
    <property type="entry name" value="DUF6512"/>
    <property type="match status" value="1"/>
</dbReference>
<feature type="transmembrane region" description="Helical" evidence="1">
    <location>
        <begin position="148"/>
        <end position="168"/>
    </location>
</feature>
<dbReference type="Proteomes" id="UP000460287">
    <property type="component" value="Unassembled WGS sequence"/>
</dbReference>
<reference evidence="2 3" key="1">
    <citation type="submission" date="2019-08" db="EMBL/GenBank/DDBJ databases">
        <title>In-depth cultivation of the pig gut microbiome towards novel bacterial diversity and tailored functional studies.</title>
        <authorList>
            <person name="Wylensek D."/>
            <person name="Hitch T.C.A."/>
            <person name="Clavel T."/>
        </authorList>
    </citation>
    <scope>NUCLEOTIDE SEQUENCE [LARGE SCALE GENOMIC DNA]</scope>
    <source>
        <strain evidence="2 3">WCA-383-APC-5B</strain>
    </source>
</reference>
<evidence type="ECO:0000313" key="3">
    <source>
        <dbReference type="Proteomes" id="UP000460287"/>
    </source>
</evidence>
<dbReference type="InterPro" id="IPR045407">
    <property type="entry name" value="DUF6512"/>
</dbReference>
<proteinExistence type="predicted"/>
<dbReference type="RefSeq" id="WP_235900829.1">
    <property type="nucleotide sequence ID" value="NZ_JAQXTV010000084.1"/>
</dbReference>
<keyword evidence="1" id="KW-0472">Membrane</keyword>
<dbReference type="AlphaFoldDB" id="A0A7X2MZ79"/>
<evidence type="ECO:0000313" key="2">
    <source>
        <dbReference type="EMBL" id="MSR91822.1"/>
    </source>
</evidence>
<feature type="transmembrane region" description="Helical" evidence="1">
    <location>
        <begin position="87"/>
        <end position="109"/>
    </location>
</feature>
<organism evidence="2 3">
    <name type="scientific">Inconstantimicrobium porci</name>
    <dbReference type="NCBI Taxonomy" id="2652291"/>
    <lineage>
        <taxon>Bacteria</taxon>
        <taxon>Bacillati</taxon>
        <taxon>Bacillota</taxon>
        <taxon>Clostridia</taxon>
        <taxon>Eubacteriales</taxon>
        <taxon>Clostridiaceae</taxon>
        <taxon>Inconstantimicrobium</taxon>
    </lineage>
</organism>
<name>A0A7X2MZ79_9CLOT</name>
<feature type="transmembrane region" description="Helical" evidence="1">
    <location>
        <begin position="54"/>
        <end position="75"/>
    </location>
</feature>
<gene>
    <name evidence="2" type="ORF">FYJ33_10505</name>
</gene>
<keyword evidence="1" id="KW-1133">Transmembrane helix</keyword>
<accession>A0A7X2MZ79</accession>
<protein>
    <submittedName>
        <fullName evidence="2">Uncharacterized protein</fullName>
    </submittedName>
</protein>
<sequence length="188" mass="21571">MEELKLITSFPKNIIYLILSIAFVILLASLLHFAYKFSKESTFVGILTPVNESIWEHLKLAMYPTTLWYIIYFLIFKNNQSLDIKSLFAQCTSSILISIIIVVTFYYTYTGALGIHSLILDILSLVLGTSFGQTFSFIYFNKHDVTNINIYIALYVIMSVLFTLFTFIPPKLPIFLDPETKTYGIKSI</sequence>
<keyword evidence="3" id="KW-1185">Reference proteome</keyword>
<keyword evidence="1" id="KW-0812">Transmembrane</keyword>
<evidence type="ECO:0000256" key="1">
    <source>
        <dbReference type="SAM" id="Phobius"/>
    </source>
</evidence>
<feature type="transmembrane region" description="Helical" evidence="1">
    <location>
        <begin position="14"/>
        <end position="34"/>
    </location>
</feature>